<evidence type="ECO:0000313" key="4">
    <source>
        <dbReference type="EMBL" id="KAK7691504.1"/>
    </source>
</evidence>
<proteinExistence type="predicted"/>
<evidence type="ECO:0000256" key="1">
    <source>
        <dbReference type="ARBA" id="ARBA00022729"/>
    </source>
</evidence>
<accession>A0AAW0GK32</accession>
<dbReference type="Pfam" id="PF10342">
    <property type="entry name" value="Kre9_KNH"/>
    <property type="match status" value="1"/>
</dbReference>
<name>A0AAW0GK32_9APHY</name>
<feature type="domain" description="Yeast cell wall synthesis Kre9/Knh1-like N-terminal" evidence="3">
    <location>
        <begin position="29"/>
        <end position="119"/>
    </location>
</feature>
<organism evidence="4 5">
    <name type="scientific">Cerrena zonata</name>
    <dbReference type="NCBI Taxonomy" id="2478898"/>
    <lineage>
        <taxon>Eukaryota</taxon>
        <taxon>Fungi</taxon>
        <taxon>Dikarya</taxon>
        <taxon>Basidiomycota</taxon>
        <taxon>Agaricomycotina</taxon>
        <taxon>Agaricomycetes</taxon>
        <taxon>Polyporales</taxon>
        <taxon>Cerrenaceae</taxon>
        <taxon>Cerrena</taxon>
    </lineage>
</organism>
<dbReference type="GO" id="GO:0042546">
    <property type="term" value="P:cell wall biogenesis"/>
    <property type="evidence" value="ECO:0007669"/>
    <property type="project" value="InterPro"/>
</dbReference>
<dbReference type="PANTHER" id="PTHR28154:SF1">
    <property type="entry name" value="CELL WALL SYNTHESIS PROTEIN KNH1-RELATED"/>
    <property type="match status" value="1"/>
</dbReference>
<dbReference type="AlphaFoldDB" id="A0AAW0GK32"/>
<reference evidence="4 5" key="1">
    <citation type="submission" date="2022-09" db="EMBL/GenBank/DDBJ databases">
        <authorList>
            <person name="Palmer J.M."/>
        </authorList>
    </citation>
    <scope>NUCLEOTIDE SEQUENCE [LARGE SCALE GENOMIC DNA]</scope>
    <source>
        <strain evidence="4 5">DSM 7382</strain>
    </source>
</reference>
<comment type="caution">
    <text evidence="4">The sequence shown here is derived from an EMBL/GenBank/DDBJ whole genome shotgun (WGS) entry which is preliminary data.</text>
</comment>
<evidence type="ECO:0000256" key="2">
    <source>
        <dbReference type="SAM" id="SignalP"/>
    </source>
</evidence>
<dbReference type="EMBL" id="JASBNA010000005">
    <property type="protein sequence ID" value="KAK7691504.1"/>
    <property type="molecule type" value="Genomic_DNA"/>
</dbReference>
<evidence type="ECO:0000259" key="3">
    <source>
        <dbReference type="Pfam" id="PF10342"/>
    </source>
</evidence>
<dbReference type="InterPro" id="IPR045328">
    <property type="entry name" value="Kre9/Knh1"/>
</dbReference>
<dbReference type="InterPro" id="IPR018466">
    <property type="entry name" value="Kre9/Knh1-like_N"/>
</dbReference>
<feature type="chain" id="PRO_5043945515" description="Yeast cell wall synthesis Kre9/Knh1-like N-terminal domain-containing protein" evidence="2">
    <location>
        <begin position="24"/>
        <end position="253"/>
    </location>
</feature>
<evidence type="ECO:0000313" key="5">
    <source>
        <dbReference type="Proteomes" id="UP001385951"/>
    </source>
</evidence>
<dbReference type="GO" id="GO:0006078">
    <property type="term" value="P:(1-&gt;6)-beta-D-glucan biosynthetic process"/>
    <property type="evidence" value="ECO:0007669"/>
    <property type="project" value="InterPro"/>
</dbReference>
<feature type="signal peptide" evidence="2">
    <location>
        <begin position="1"/>
        <end position="23"/>
    </location>
</feature>
<dbReference type="PANTHER" id="PTHR28154">
    <property type="entry name" value="CELL WALL SYNTHESIS PROTEIN KNH1-RELATED"/>
    <property type="match status" value="1"/>
</dbReference>
<gene>
    <name evidence="4" type="ORF">QCA50_004903</name>
</gene>
<protein>
    <recommendedName>
        <fullName evidence="3">Yeast cell wall synthesis Kre9/Knh1-like N-terminal domain-containing protein</fullName>
    </recommendedName>
</protein>
<dbReference type="Proteomes" id="UP001385951">
    <property type="component" value="Unassembled WGS sequence"/>
</dbReference>
<keyword evidence="5" id="KW-1185">Reference proteome</keyword>
<sequence length="253" mass="27839">MFNLPTITLGLTCLAFWATSACARLYGTSPVASTIWNGGQTEHITWLDDQREPRISKMGKMDIELYSSQHTHVTTLAKGINPEDKSYKVEVDPNWGSDGSDYHIRFVFSSETIYTADFTMANMQGTSTHKNNSKFLTRTSSNTETSTSILSIPSGAVPYTPAVTFVLPDTIMTSHLAPTYMTPQPTATNRPSTSFSPYAGGSQTTVIEVEAKPTRLANSAAAAWTGTRLDWEKMKFRVVFILWPAMIGLTMAL</sequence>
<keyword evidence="1 2" id="KW-0732">Signal</keyword>